<accession>A0ABR2LXZ6</accession>
<protein>
    <recommendedName>
        <fullName evidence="1">KIB1-4 beta-propeller domain-containing protein</fullName>
    </recommendedName>
</protein>
<comment type="caution">
    <text evidence="2">The sequence shown here is derived from an EMBL/GenBank/DDBJ whole genome shotgun (WGS) entry which is preliminary data.</text>
</comment>
<evidence type="ECO:0000313" key="3">
    <source>
        <dbReference type="Proteomes" id="UP001412067"/>
    </source>
</evidence>
<dbReference type="InterPro" id="IPR005174">
    <property type="entry name" value="KIB1-4_b-propeller"/>
</dbReference>
<dbReference type="Proteomes" id="UP001412067">
    <property type="component" value="Unassembled WGS sequence"/>
</dbReference>
<sequence length="424" mass="48344">MSSSSSPKVVVWADLHPEMVLSIAEWMVVADIIRLRAVCGRWAWALGKKSNKHPLPPPRPSNNRWVCQPSPWLLLPNSPRQNGGSCTFFSIIENRFYRTPSLPQITDRHLLESPHHGWFVTIDLNFAPSFVNPFTKQELILPSMLTIPRYDPPYIEQEVHNTRAIFINVLINAYLEKIIFTPTPQQNGIAVAVWDDGINGITLPFASVGNATWSLGPNLRLSANHLMDVVYNEKDSMLYALSSSLDVFILKFMNRSLEVVSMVARPMEELEKNRMHKFLVFSDGDLMHVNWYLNHSIEFNPDIENFNSVISSEFKIFRFDYDFHNVQEPRIHVCSPGSCWVPVNNLRNQALILGKNTCFSVNYSGDEKKKNKVFFINNVAVDGSVFVLGAFDLERNDVDPFVTYGSVPGNPYPILFMPAPKLWD</sequence>
<dbReference type="EMBL" id="JBBWWR010000014">
    <property type="protein sequence ID" value="KAK8953727.1"/>
    <property type="molecule type" value="Genomic_DNA"/>
</dbReference>
<dbReference type="PANTHER" id="PTHR34708:SF1">
    <property type="entry name" value="OS08G0126400 PROTEIN"/>
    <property type="match status" value="1"/>
</dbReference>
<feature type="domain" description="KIB1-4 beta-propeller" evidence="1">
    <location>
        <begin position="88"/>
        <end position="383"/>
    </location>
</feature>
<gene>
    <name evidence="2" type="ORF">KSP40_PGU016728</name>
</gene>
<name>A0ABR2LXZ6_9ASPA</name>
<proteinExistence type="predicted"/>
<reference evidence="2 3" key="1">
    <citation type="journal article" date="2022" name="Nat. Plants">
        <title>Genomes of leafy and leafless Platanthera orchids illuminate the evolution of mycoheterotrophy.</title>
        <authorList>
            <person name="Li M.H."/>
            <person name="Liu K.W."/>
            <person name="Li Z."/>
            <person name="Lu H.C."/>
            <person name="Ye Q.L."/>
            <person name="Zhang D."/>
            <person name="Wang J.Y."/>
            <person name="Li Y.F."/>
            <person name="Zhong Z.M."/>
            <person name="Liu X."/>
            <person name="Yu X."/>
            <person name="Liu D.K."/>
            <person name="Tu X.D."/>
            <person name="Liu B."/>
            <person name="Hao Y."/>
            <person name="Liao X.Y."/>
            <person name="Jiang Y.T."/>
            <person name="Sun W.H."/>
            <person name="Chen J."/>
            <person name="Chen Y.Q."/>
            <person name="Ai Y."/>
            <person name="Zhai J.W."/>
            <person name="Wu S.S."/>
            <person name="Zhou Z."/>
            <person name="Hsiao Y.Y."/>
            <person name="Wu W.L."/>
            <person name="Chen Y.Y."/>
            <person name="Lin Y.F."/>
            <person name="Hsu J.L."/>
            <person name="Li C.Y."/>
            <person name="Wang Z.W."/>
            <person name="Zhao X."/>
            <person name="Zhong W.Y."/>
            <person name="Ma X.K."/>
            <person name="Ma L."/>
            <person name="Huang J."/>
            <person name="Chen G.Z."/>
            <person name="Huang M.Z."/>
            <person name="Huang L."/>
            <person name="Peng D.H."/>
            <person name="Luo Y.B."/>
            <person name="Zou S.Q."/>
            <person name="Chen S.P."/>
            <person name="Lan S."/>
            <person name="Tsai W.C."/>
            <person name="Van de Peer Y."/>
            <person name="Liu Z.J."/>
        </authorList>
    </citation>
    <scope>NUCLEOTIDE SEQUENCE [LARGE SCALE GENOMIC DNA]</scope>
    <source>
        <strain evidence="2">Lor288</strain>
    </source>
</reference>
<organism evidence="2 3">
    <name type="scientific">Platanthera guangdongensis</name>
    <dbReference type="NCBI Taxonomy" id="2320717"/>
    <lineage>
        <taxon>Eukaryota</taxon>
        <taxon>Viridiplantae</taxon>
        <taxon>Streptophyta</taxon>
        <taxon>Embryophyta</taxon>
        <taxon>Tracheophyta</taxon>
        <taxon>Spermatophyta</taxon>
        <taxon>Magnoliopsida</taxon>
        <taxon>Liliopsida</taxon>
        <taxon>Asparagales</taxon>
        <taxon>Orchidaceae</taxon>
        <taxon>Orchidoideae</taxon>
        <taxon>Orchideae</taxon>
        <taxon>Orchidinae</taxon>
        <taxon>Platanthera</taxon>
    </lineage>
</organism>
<evidence type="ECO:0000259" key="1">
    <source>
        <dbReference type="Pfam" id="PF03478"/>
    </source>
</evidence>
<evidence type="ECO:0000313" key="2">
    <source>
        <dbReference type="EMBL" id="KAK8953727.1"/>
    </source>
</evidence>
<keyword evidence="3" id="KW-1185">Reference proteome</keyword>
<dbReference type="Pfam" id="PF03478">
    <property type="entry name" value="Beta-prop_KIB1-4"/>
    <property type="match status" value="1"/>
</dbReference>
<dbReference type="PANTHER" id="PTHR34708">
    <property type="entry name" value="OS07G0440000 PROTEIN"/>
    <property type="match status" value="1"/>
</dbReference>